<dbReference type="PROSITE" id="PS50929">
    <property type="entry name" value="ABC_TM1F"/>
    <property type="match status" value="1"/>
</dbReference>
<feature type="region of interest" description="Disordered" evidence="10">
    <location>
        <begin position="1147"/>
        <end position="1167"/>
    </location>
</feature>
<protein>
    <recommendedName>
        <fullName evidence="16">ABC transporter domain-containing protein</fullName>
    </recommendedName>
</protein>
<dbReference type="Pfam" id="PF00005">
    <property type="entry name" value="ABC_tran"/>
    <property type="match status" value="1"/>
</dbReference>
<evidence type="ECO:0000256" key="11">
    <source>
        <dbReference type="SAM" id="Phobius"/>
    </source>
</evidence>
<feature type="domain" description="ABC transporter" evidence="12">
    <location>
        <begin position="1463"/>
        <end position="1728"/>
    </location>
</feature>
<dbReference type="PANTHER" id="PTHR11384:SF59">
    <property type="entry name" value="LYSOSOMAL COBALAMIN TRANSPORTER ABCD4"/>
    <property type="match status" value="1"/>
</dbReference>
<evidence type="ECO:0000259" key="13">
    <source>
        <dbReference type="PROSITE" id="PS50929"/>
    </source>
</evidence>
<dbReference type="SUPFAM" id="SSF52058">
    <property type="entry name" value="L domain-like"/>
    <property type="match status" value="1"/>
</dbReference>
<evidence type="ECO:0000313" key="15">
    <source>
        <dbReference type="Proteomes" id="UP000291116"/>
    </source>
</evidence>
<dbReference type="InterPro" id="IPR036640">
    <property type="entry name" value="ABC1_TM_sf"/>
</dbReference>
<dbReference type="PROSITE" id="PS00211">
    <property type="entry name" value="ABC_TRANSPORTER_1"/>
    <property type="match status" value="1"/>
</dbReference>
<dbReference type="GO" id="GO:0016020">
    <property type="term" value="C:membrane"/>
    <property type="evidence" value="ECO:0007669"/>
    <property type="project" value="InterPro"/>
</dbReference>
<name>A0A448YVG4_9STRA</name>
<dbReference type="GO" id="GO:0016887">
    <property type="term" value="F:ATP hydrolysis activity"/>
    <property type="evidence" value="ECO:0007669"/>
    <property type="project" value="InterPro"/>
</dbReference>
<feature type="transmembrane region" description="Helical" evidence="11">
    <location>
        <begin position="40"/>
        <end position="63"/>
    </location>
</feature>
<keyword evidence="8 11" id="KW-1133">Transmembrane helix</keyword>
<dbReference type="InterPro" id="IPR050835">
    <property type="entry name" value="ABC_transporter_sub-D"/>
</dbReference>
<accession>A0A448YVG4</accession>
<keyword evidence="3" id="KW-0433">Leucine-rich repeat</keyword>
<evidence type="ECO:0000256" key="3">
    <source>
        <dbReference type="ARBA" id="ARBA00022614"/>
    </source>
</evidence>
<dbReference type="Gene3D" id="3.80.10.10">
    <property type="entry name" value="Ribonuclease Inhibitor"/>
    <property type="match status" value="2"/>
</dbReference>
<organism evidence="14 15">
    <name type="scientific">Pseudo-nitzschia multistriata</name>
    <dbReference type="NCBI Taxonomy" id="183589"/>
    <lineage>
        <taxon>Eukaryota</taxon>
        <taxon>Sar</taxon>
        <taxon>Stramenopiles</taxon>
        <taxon>Ochrophyta</taxon>
        <taxon>Bacillariophyta</taxon>
        <taxon>Bacillariophyceae</taxon>
        <taxon>Bacillariophycidae</taxon>
        <taxon>Bacillariales</taxon>
        <taxon>Bacillariaceae</taxon>
        <taxon>Pseudo-nitzschia</taxon>
    </lineage>
</organism>
<dbReference type="InterPro" id="IPR003439">
    <property type="entry name" value="ABC_transporter-like_ATP-bd"/>
</dbReference>
<dbReference type="Pfam" id="PF06472">
    <property type="entry name" value="ABC_membrane_2"/>
    <property type="match status" value="1"/>
</dbReference>
<feature type="transmembrane region" description="Helical" evidence="11">
    <location>
        <begin position="229"/>
        <end position="247"/>
    </location>
</feature>
<dbReference type="InterPro" id="IPR003593">
    <property type="entry name" value="AAA+_ATPase"/>
</dbReference>
<feature type="transmembrane region" description="Helical" evidence="11">
    <location>
        <begin position="1086"/>
        <end position="1107"/>
    </location>
</feature>
<dbReference type="InterPro" id="IPR011527">
    <property type="entry name" value="ABC1_TM_dom"/>
</dbReference>
<dbReference type="PANTHER" id="PTHR11384">
    <property type="entry name" value="ATP-BINDING CASSETTE, SUB-FAMILY D MEMBER"/>
    <property type="match status" value="1"/>
</dbReference>
<dbReference type="Gene3D" id="3.40.50.300">
    <property type="entry name" value="P-loop containing nucleotide triphosphate hydrolases"/>
    <property type="match status" value="1"/>
</dbReference>
<dbReference type="Proteomes" id="UP000291116">
    <property type="component" value="Unassembled WGS sequence"/>
</dbReference>
<evidence type="ECO:0000256" key="8">
    <source>
        <dbReference type="ARBA" id="ARBA00022989"/>
    </source>
</evidence>
<evidence type="ECO:0000256" key="4">
    <source>
        <dbReference type="ARBA" id="ARBA00022692"/>
    </source>
</evidence>
<dbReference type="GO" id="GO:0140359">
    <property type="term" value="F:ABC-type transporter activity"/>
    <property type="evidence" value="ECO:0007669"/>
    <property type="project" value="InterPro"/>
</dbReference>
<dbReference type="GO" id="GO:0005524">
    <property type="term" value="F:ATP binding"/>
    <property type="evidence" value="ECO:0007669"/>
    <property type="project" value="UniProtKB-KW"/>
</dbReference>
<evidence type="ECO:0000256" key="2">
    <source>
        <dbReference type="ARBA" id="ARBA00022448"/>
    </source>
</evidence>
<evidence type="ECO:0000256" key="7">
    <source>
        <dbReference type="ARBA" id="ARBA00022840"/>
    </source>
</evidence>
<feature type="transmembrane region" description="Helical" evidence="11">
    <location>
        <begin position="1185"/>
        <end position="1206"/>
    </location>
</feature>
<dbReference type="OrthoDB" id="422637at2759"/>
<dbReference type="SUPFAM" id="SSF90123">
    <property type="entry name" value="ABC transporter transmembrane region"/>
    <property type="match status" value="1"/>
</dbReference>
<keyword evidence="15" id="KW-1185">Reference proteome</keyword>
<feature type="region of interest" description="Disordered" evidence="10">
    <location>
        <begin position="1373"/>
        <end position="1410"/>
    </location>
</feature>
<dbReference type="SMART" id="SM00382">
    <property type="entry name" value="AAA"/>
    <property type="match status" value="1"/>
</dbReference>
<proteinExistence type="inferred from homology"/>
<sequence length="1732" mass="193523">MKKKNDENDNISYTDDDEKKFPADAYSFVALFSPWKDSDVFCIGMIVFLFQSTLFLLMILSVLCPGWRSTGVTDNPDSDFESHWWAGFSPANASPIVKATQIIALLSFVVFPEASLLDISSGVEIYPDLWRRNLDESTLLIAFSCTLRIIQGLLAILAVFLLVITSSNATEIILNFTAVNFISLLDDIAFDLAKDGKYGRKLKVAAKRVENEALPRYTVSRNSFLRHKVSVCLVSIILFGMLSYVILCQESSQTWITRIVQIRFGNKDFKALSGCYDIIDELTNDGRYNYEISDKLHQTTRMRFGYCKKSRRWVLFSGRHLNGTEFDDPCLADEYEIKARSSKTDSFDIMYSLDEPWYSPSGEALDFTLVDLEDNQQKCNSVVGDGLCNEFFNNEYHRYDDGDCCFMTCNSTNCGKNGYKFTPLFGVTIAAADGYPRCDLKAPDSAGLKYVFIRLDSISISDRESNPFLVLECDGKMVFSIPVDQEMQNKTEKAIVPKEGKCTLNFELKRSQEIREFSWDLNYSIYSAGKDYIYRQEMGEKIFKGHSSSEKSKEYFSSYDLGSEDHLSSNIGTLLHGNTSLDLYDMQLDGTLPTEIGLLTDLTSINLCGNSFKGGLPSEIGFLTKLTEFDIACKDIDGGNANITDGLRGTLPTEIGSLSDLTSIRFGIRSFTGTLPSEIGLTKLSELDFHKSSFTGSLPSEIGLLTNLAKLDFNQSSFTGDLPSEIGLLTQLSELRFYNTSFTGVLPTEIWSLTNVSKIWCGNSTFNGSLPSEIGFLTKLTSLVLFNSGFKGTLPSEIGLLTRLTFLRVDNNHFTGSLPTEIGWLAQLVDLKIDSNSLTGTFPTEFGYMMGLHSLQIQHNNLLGTIPREIAKMASLYSSDLRNNSFTGSLPSELSSSFWSFNLDGNNFSCPIPRGVVYTGACGAEEHDQTNEEELDWYTASASEGNRRGDSGNEVSGSTSAEPSLYFWNYNSYVPFFDPRDGAVEDGREDRSRWNDNGRDLEQASENAFQGERWNLRSNTAEPSIRQQFRTFWAMSKPYFSESGEGRCLFSGLVVLMLLDSAARIAFSYLARDFWSALGDKDADRFYAVMLEFLVALCLLAPINVFYRFQRQRLGIKWRQWMTERLLHLYFYNPHQIYYRLEQNQRGQNQGDSEGTSRRASNHHCVDNPDQRLAEDVRSFTQYSLSLFLTIAVSLIDLTAFSVVLYTIKPVLFLSIVGFATFGTAMTCLLGKDLVKLNFQRLSREADFRYSLVRLRENAESIAFFRGEATEGHELTRRFQNVVQNAYDLIGTQRNLEFFTTSYNYLTWILPVVVVAPEYMAGAVELGVVQQAAAAFGHVLDDLSLIINEFEGLSEFSASIGRLHQFVTAVKNADPDRRDETDESAPLMGYPPGNDGSNSTANNSGGDGIFKTTSTSDANAEAAGALFDTNYTVHRTTQESISLKEMPALSGSGVDPTSPALCIRNLNLYTPEAAIPSPSENFLSPTARTRELIRSLNLELKWGERLLIIGPSGIGKSSLLRAIAGLWTSGSGVIERANTSDVYFLPQKPYCPLGSLRDQLLYPIRSSTSSTVLSSSSENKSINDDNNEIPKTPCDQKLLEILESVDLSGLAKRSGNGDPFRGLDAVVDWSNILSLGEQQRLAFARVLFHEPRLVIVDEATSAMDISTEEKMYKLLIAKDLTYVSVGHRPTLLKYHTKRLELHKAEGTSDYTFEDIRSTADGVANEEVNLFFR</sequence>
<dbReference type="InterPro" id="IPR027417">
    <property type="entry name" value="P-loop_NTPase"/>
</dbReference>
<keyword evidence="7" id="KW-0067">ATP-binding</keyword>
<keyword evidence="4 11" id="KW-0812">Transmembrane</keyword>
<gene>
    <name evidence="14" type="ORF">PSNMU_V1.4_AUG-EV-PASAV3_0004870</name>
</gene>
<feature type="transmembrane region" description="Helical" evidence="11">
    <location>
        <begin position="1212"/>
        <end position="1231"/>
    </location>
</feature>
<evidence type="ECO:0000256" key="6">
    <source>
        <dbReference type="ARBA" id="ARBA00022741"/>
    </source>
</evidence>
<dbReference type="Gene3D" id="1.20.1560.10">
    <property type="entry name" value="ABC transporter type 1, transmembrane domain"/>
    <property type="match status" value="1"/>
</dbReference>
<dbReference type="InterPro" id="IPR017871">
    <property type="entry name" value="ABC_transporter-like_CS"/>
</dbReference>
<evidence type="ECO:0000256" key="1">
    <source>
        <dbReference type="ARBA" id="ARBA00008575"/>
    </source>
</evidence>
<feature type="compositionally biased region" description="Polar residues" evidence="10">
    <location>
        <begin position="1395"/>
        <end position="1404"/>
    </location>
</feature>
<feature type="transmembrane region" description="Helical" evidence="11">
    <location>
        <begin position="139"/>
        <end position="166"/>
    </location>
</feature>
<evidence type="ECO:0000256" key="10">
    <source>
        <dbReference type="SAM" id="MobiDB-lite"/>
    </source>
</evidence>
<dbReference type="CDD" id="cd03223">
    <property type="entry name" value="ABCD_peroxisomal_ALDP"/>
    <property type="match status" value="1"/>
</dbReference>
<evidence type="ECO:0000313" key="14">
    <source>
        <dbReference type="EMBL" id="VEU33797.1"/>
    </source>
</evidence>
<keyword evidence="5" id="KW-0677">Repeat</keyword>
<reference evidence="14 15" key="1">
    <citation type="submission" date="2019-01" db="EMBL/GenBank/DDBJ databases">
        <authorList>
            <person name="Ferrante I. M."/>
        </authorList>
    </citation>
    <scope>NUCLEOTIDE SEQUENCE [LARGE SCALE GENOMIC DNA]</scope>
    <source>
        <strain evidence="14 15">B856</strain>
    </source>
</reference>
<evidence type="ECO:0000259" key="12">
    <source>
        <dbReference type="PROSITE" id="PS50893"/>
    </source>
</evidence>
<dbReference type="InterPro" id="IPR032675">
    <property type="entry name" value="LRR_dom_sf"/>
</dbReference>
<keyword evidence="9 11" id="KW-0472">Membrane</keyword>
<dbReference type="SUPFAM" id="SSF52540">
    <property type="entry name" value="P-loop containing nucleoside triphosphate hydrolases"/>
    <property type="match status" value="1"/>
</dbReference>
<keyword evidence="2" id="KW-0813">Transport</keyword>
<keyword evidence="6" id="KW-0547">Nucleotide-binding</keyword>
<evidence type="ECO:0000256" key="9">
    <source>
        <dbReference type="ARBA" id="ARBA00023136"/>
    </source>
</evidence>
<comment type="similarity">
    <text evidence="1">Belongs to the ABC transporter superfamily. ABCD family. Peroxisomal fatty acyl CoA transporter (TC 3.A.1.203) subfamily.</text>
</comment>
<evidence type="ECO:0000256" key="5">
    <source>
        <dbReference type="ARBA" id="ARBA00022737"/>
    </source>
</evidence>
<dbReference type="PROSITE" id="PS50893">
    <property type="entry name" value="ABC_TRANSPORTER_2"/>
    <property type="match status" value="1"/>
</dbReference>
<dbReference type="FunFam" id="3.80.10.10:FF:000041">
    <property type="entry name" value="LRR receptor-like serine/threonine-protein kinase ERECTA"/>
    <property type="match status" value="2"/>
</dbReference>
<feature type="domain" description="ABC transmembrane type-1" evidence="13">
    <location>
        <begin position="1052"/>
        <end position="1355"/>
    </location>
</feature>
<dbReference type="EMBL" id="CAACVS010000009">
    <property type="protein sequence ID" value="VEU33797.1"/>
    <property type="molecule type" value="Genomic_DNA"/>
</dbReference>
<evidence type="ECO:0008006" key="16">
    <source>
        <dbReference type="Google" id="ProtNLM"/>
    </source>
</evidence>